<comment type="caution">
    <text evidence="1">The sequence shown here is derived from an EMBL/GenBank/DDBJ whole genome shotgun (WGS) entry which is preliminary data.</text>
</comment>
<organism evidence="1 2">
    <name type="scientific">Pholiota conissans</name>
    <dbReference type="NCBI Taxonomy" id="109636"/>
    <lineage>
        <taxon>Eukaryota</taxon>
        <taxon>Fungi</taxon>
        <taxon>Dikarya</taxon>
        <taxon>Basidiomycota</taxon>
        <taxon>Agaricomycotina</taxon>
        <taxon>Agaricomycetes</taxon>
        <taxon>Agaricomycetidae</taxon>
        <taxon>Agaricales</taxon>
        <taxon>Agaricineae</taxon>
        <taxon>Strophariaceae</taxon>
        <taxon>Pholiota</taxon>
    </lineage>
</organism>
<evidence type="ECO:0000313" key="1">
    <source>
        <dbReference type="EMBL" id="KAF9473974.1"/>
    </source>
</evidence>
<evidence type="ECO:0000313" key="2">
    <source>
        <dbReference type="Proteomes" id="UP000807469"/>
    </source>
</evidence>
<reference evidence="1" key="1">
    <citation type="submission" date="2020-11" db="EMBL/GenBank/DDBJ databases">
        <authorList>
            <consortium name="DOE Joint Genome Institute"/>
            <person name="Ahrendt S."/>
            <person name="Riley R."/>
            <person name="Andreopoulos W."/>
            <person name="Labutti K."/>
            <person name="Pangilinan J."/>
            <person name="Ruiz-Duenas F.J."/>
            <person name="Barrasa J.M."/>
            <person name="Sanchez-Garcia M."/>
            <person name="Camarero S."/>
            <person name="Miyauchi S."/>
            <person name="Serrano A."/>
            <person name="Linde D."/>
            <person name="Babiker R."/>
            <person name="Drula E."/>
            <person name="Ayuso-Fernandez I."/>
            <person name="Pacheco R."/>
            <person name="Padilla G."/>
            <person name="Ferreira P."/>
            <person name="Barriuso J."/>
            <person name="Kellner H."/>
            <person name="Castanera R."/>
            <person name="Alfaro M."/>
            <person name="Ramirez L."/>
            <person name="Pisabarro A.G."/>
            <person name="Kuo A."/>
            <person name="Tritt A."/>
            <person name="Lipzen A."/>
            <person name="He G."/>
            <person name="Yan M."/>
            <person name="Ng V."/>
            <person name="Cullen D."/>
            <person name="Martin F."/>
            <person name="Rosso M.-N."/>
            <person name="Henrissat B."/>
            <person name="Hibbett D."/>
            <person name="Martinez A.T."/>
            <person name="Grigoriev I.V."/>
        </authorList>
    </citation>
    <scope>NUCLEOTIDE SEQUENCE</scope>
    <source>
        <strain evidence="1">CIRM-BRFM 674</strain>
    </source>
</reference>
<gene>
    <name evidence="1" type="ORF">BDN70DRAFT_346793</name>
</gene>
<dbReference type="AlphaFoldDB" id="A0A9P5YR91"/>
<name>A0A9P5YR91_9AGAR</name>
<proteinExistence type="predicted"/>
<protein>
    <submittedName>
        <fullName evidence="1">Uncharacterized protein</fullName>
    </submittedName>
</protein>
<dbReference type="EMBL" id="MU155404">
    <property type="protein sequence ID" value="KAF9473974.1"/>
    <property type="molecule type" value="Genomic_DNA"/>
</dbReference>
<keyword evidence="2" id="KW-1185">Reference proteome</keyword>
<accession>A0A9P5YR91</accession>
<dbReference type="Proteomes" id="UP000807469">
    <property type="component" value="Unassembled WGS sequence"/>
</dbReference>
<sequence>MYMLHSPYVQRTAHRPSYMRPTILASQLHTTYPTSYDTTRNNKTNSTIAFVFAPRSGGTQGHFNFTSVCDRRTAWMTILVPRNAHFVVDWCSEKWRTFVSGIVARVLGPRWIYRMAGQLERRVLGAILALGSLKEREGRKEDRCYLDFKSGHCPIASHRYAHRDTQWGAENSRCNPRR</sequence>